<organism evidence="1 2">
    <name type="scientific">Marinibactrum halimedae</name>
    <dbReference type="NCBI Taxonomy" id="1444977"/>
    <lineage>
        <taxon>Bacteria</taxon>
        <taxon>Pseudomonadati</taxon>
        <taxon>Pseudomonadota</taxon>
        <taxon>Gammaproteobacteria</taxon>
        <taxon>Cellvibrionales</taxon>
        <taxon>Cellvibrionaceae</taxon>
        <taxon>Marinibactrum</taxon>
    </lineage>
</organism>
<gene>
    <name evidence="1" type="ORF">GCM10007877_04820</name>
</gene>
<accession>A0AA37WKC0</accession>
<evidence type="ECO:0000313" key="2">
    <source>
        <dbReference type="Proteomes" id="UP001156870"/>
    </source>
</evidence>
<dbReference type="Proteomes" id="UP001156870">
    <property type="component" value="Unassembled WGS sequence"/>
</dbReference>
<evidence type="ECO:0000313" key="1">
    <source>
        <dbReference type="EMBL" id="GLS24768.1"/>
    </source>
</evidence>
<dbReference type="AlphaFoldDB" id="A0AA37WKC0"/>
<dbReference type="EMBL" id="BSPD01000019">
    <property type="protein sequence ID" value="GLS24768.1"/>
    <property type="molecule type" value="Genomic_DNA"/>
</dbReference>
<keyword evidence="2" id="KW-1185">Reference proteome</keyword>
<protein>
    <submittedName>
        <fullName evidence="1">Uncharacterized protein</fullName>
    </submittedName>
</protein>
<dbReference type="RefSeq" id="WP_232595585.1">
    <property type="nucleotide sequence ID" value="NZ_BSPD01000019.1"/>
</dbReference>
<reference evidence="1 2" key="1">
    <citation type="journal article" date="2014" name="Int. J. Syst. Evol. Microbiol.">
        <title>Complete genome sequence of Corynebacterium casei LMG S-19264T (=DSM 44701T), isolated from a smear-ripened cheese.</title>
        <authorList>
            <consortium name="US DOE Joint Genome Institute (JGI-PGF)"/>
            <person name="Walter F."/>
            <person name="Albersmeier A."/>
            <person name="Kalinowski J."/>
            <person name="Ruckert C."/>
        </authorList>
    </citation>
    <scope>NUCLEOTIDE SEQUENCE [LARGE SCALE GENOMIC DNA]</scope>
    <source>
        <strain evidence="1 2">NBRC 110095</strain>
    </source>
</reference>
<name>A0AA37WKC0_9GAMM</name>
<comment type="caution">
    <text evidence="1">The sequence shown here is derived from an EMBL/GenBank/DDBJ whole genome shotgun (WGS) entry which is preliminary data.</text>
</comment>
<sequence>MAREDIEFNNASFEENIFYISQVQRCLVLFGEKARFTNESWFDDYLEDLYYSSFNREFKSFFLDDDGYKISTNDNRRSVLINFFSFVFDEVKKLTEFELEVMLIQRCSLDVENSDIFNSEEFLSDVRGGELLPPKRVLYILYNLINLLKEDELVALNNFDVV</sequence>
<proteinExistence type="predicted"/>